<reference evidence="3" key="1">
    <citation type="submission" date="2017-11" db="EMBL/GenBank/DDBJ databases">
        <authorList>
            <person name="Lima N.C."/>
            <person name="Parody-Merino A.M."/>
            <person name="Battley P.F."/>
            <person name="Fidler A.E."/>
            <person name="Prosdocimi F."/>
        </authorList>
    </citation>
    <scope>NUCLEOTIDE SEQUENCE [LARGE SCALE GENOMIC DNA]</scope>
</reference>
<evidence type="ECO:0000313" key="3">
    <source>
        <dbReference type="Proteomes" id="UP000233556"/>
    </source>
</evidence>
<dbReference type="AlphaFoldDB" id="A0A2I0TFW1"/>
<gene>
    <name evidence="2" type="ORF">llap_17054</name>
</gene>
<reference evidence="3" key="2">
    <citation type="submission" date="2017-12" db="EMBL/GenBank/DDBJ databases">
        <title>Genome sequence of the Bar-tailed Godwit (Limosa lapponica baueri).</title>
        <authorList>
            <person name="Lima N.C.B."/>
            <person name="Parody-Merino A.M."/>
            <person name="Battley P.F."/>
            <person name="Fidler A.E."/>
            <person name="Prosdocimi F."/>
        </authorList>
    </citation>
    <scope>NUCLEOTIDE SEQUENCE [LARGE SCALE GENOMIC DNA]</scope>
</reference>
<accession>A0A2I0TFW1</accession>
<feature type="region of interest" description="Disordered" evidence="1">
    <location>
        <begin position="63"/>
        <end position="93"/>
    </location>
</feature>
<keyword evidence="3" id="KW-1185">Reference proteome</keyword>
<feature type="compositionally biased region" description="Basic residues" evidence="1">
    <location>
        <begin position="63"/>
        <end position="72"/>
    </location>
</feature>
<sequence length="93" mass="11421">MRAYALCPIKPTSELGLLLKKTPRKRDEMSSSATLTHQREGFGRENMFYNRRREIMKMVWKHRWRKRQMKNKKKEEKKKAKKKKEQQERGKNE</sequence>
<dbReference type="EMBL" id="KZ511029">
    <property type="protein sequence ID" value="PKU32642.1"/>
    <property type="molecule type" value="Genomic_DNA"/>
</dbReference>
<evidence type="ECO:0000256" key="1">
    <source>
        <dbReference type="SAM" id="MobiDB-lite"/>
    </source>
</evidence>
<name>A0A2I0TFW1_LIMLA</name>
<dbReference type="Proteomes" id="UP000233556">
    <property type="component" value="Unassembled WGS sequence"/>
</dbReference>
<proteinExistence type="predicted"/>
<protein>
    <submittedName>
        <fullName evidence="2">Uncharacterized protein</fullName>
    </submittedName>
</protein>
<evidence type="ECO:0000313" key="2">
    <source>
        <dbReference type="EMBL" id="PKU32642.1"/>
    </source>
</evidence>
<organism evidence="2 3">
    <name type="scientific">Limosa lapponica baueri</name>
    <dbReference type="NCBI Taxonomy" id="1758121"/>
    <lineage>
        <taxon>Eukaryota</taxon>
        <taxon>Metazoa</taxon>
        <taxon>Chordata</taxon>
        <taxon>Craniata</taxon>
        <taxon>Vertebrata</taxon>
        <taxon>Euteleostomi</taxon>
        <taxon>Archelosauria</taxon>
        <taxon>Archosauria</taxon>
        <taxon>Dinosauria</taxon>
        <taxon>Saurischia</taxon>
        <taxon>Theropoda</taxon>
        <taxon>Coelurosauria</taxon>
        <taxon>Aves</taxon>
        <taxon>Neognathae</taxon>
        <taxon>Neoaves</taxon>
        <taxon>Charadriiformes</taxon>
        <taxon>Scolopacidae</taxon>
        <taxon>Limosa</taxon>
    </lineage>
</organism>